<protein>
    <submittedName>
        <fullName evidence="1">Phosphoglycolate phosphatase-like HAD superfamily hydrolase</fullName>
    </submittedName>
</protein>
<reference evidence="1 2" key="1">
    <citation type="submission" date="2023-07" db="EMBL/GenBank/DDBJ databases">
        <title>Genomic Encyclopedia of Type Strains, Phase IV (KMG-IV): sequencing the most valuable type-strain genomes for metagenomic binning, comparative biology and taxonomic classification.</title>
        <authorList>
            <person name="Goeker M."/>
        </authorList>
    </citation>
    <scope>NUCLEOTIDE SEQUENCE [LARGE SCALE GENOMIC DNA]</scope>
    <source>
        <strain evidence="1 2">DSM 17723</strain>
    </source>
</reference>
<sequence length="46" mass="5470">MIKAVLFDLDGTLLDREESVRKFIAMQYDRLKSELGHIVKEDYINR</sequence>
<gene>
    <name evidence="1" type="ORF">J2S02_002659</name>
</gene>
<dbReference type="Proteomes" id="UP001232245">
    <property type="component" value="Unassembled WGS sequence"/>
</dbReference>
<name>A0ABT9Z240_9BACI</name>
<dbReference type="InterPro" id="IPR023214">
    <property type="entry name" value="HAD_sf"/>
</dbReference>
<dbReference type="SUPFAM" id="SSF56784">
    <property type="entry name" value="HAD-like"/>
    <property type="match status" value="1"/>
</dbReference>
<dbReference type="RefSeq" id="WP_307190731.1">
    <property type="nucleotide sequence ID" value="NZ_JAUSTZ010000004.1"/>
</dbReference>
<keyword evidence="2" id="KW-1185">Reference proteome</keyword>
<dbReference type="Gene3D" id="3.40.50.1000">
    <property type="entry name" value="HAD superfamily/HAD-like"/>
    <property type="match status" value="1"/>
</dbReference>
<dbReference type="EMBL" id="JAUSTZ010000004">
    <property type="protein sequence ID" value="MDQ0226314.1"/>
    <property type="molecule type" value="Genomic_DNA"/>
</dbReference>
<evidence type="ECO:0000313" key="1">
    <source>
        <dbReference type="EMBL" id="MDQ0226314.1"/>
    </source>
</evidence>
<organism evidence="1 2">
    <name type="scientific">Metabacillus niabensis</name>
    <dbReference type="NCBI Taxonomy" id="324854"/>
    <lineage>
        <taxon>Bacteria</taxon>
        <taxon>Bacillati</taxon>
        <taxon>Bacillota</taxon>
        <taxon>Bacilli</taxon>
        <taxon>Bacillales</taxon>
        <taxon>Bacillaceae</taxon>
        <taxon>Metabacillus</taxon>
    </lineage>
</organism>
<dbReference type="InterPro" id="IPR036412">
    <property type="entry name" value="HAD-like_sf"/>
</dbReference>
<dbReference type="Gene3D" id="1.10.150.240">
    <property type="entry name" value="Putative phosphatase, domain 2"/>
    <property type="match status" value="1"/>
</dbReference>
<proteinExistence type="predicted"/>
<evidence type="ECO:0000313" key="2">
    <source>
        <dbReference type="Proteomes" id="UP001232245"/>
    </source>
</evidence>
<comment type="caution">
    <text evidence="1">The sequence shown here is derived from an EMBL/GenBank/DDBJ whole genome shotgun (WGS) entry which is preliminary data.</text>
</comment>
<dbReference type="Pfam" id="PF00702">
    <property type="entry name" value="Hydrolase"/>
    <property type="match status" value="1"/>
</dbReference>
<dbReference type="InterPro" id="IPR023198">
    <property type="entry name" value="PGP-like_dom2"/>
</dbReference>
<accession>A0ABT9Z240</accession>